<dbReference type="AlphaFoldDB" id="F4SAH8"/>
<dbReference type="KEGG" id="mlr:MELLADRAFT_113618"/>
<dbReference type="eggNOG" id="ENOG502S284">
    <property type="taxonomic scope" value="Eukaryota"/>
</dbReference>
<feature type="region of interest" description="Disordered" evidence="1">
    <location>
        <begin position="359"/>
        <end position="414"/>
    </location>
</feature>
<dbReference type="VEuPathDB" id="FungiDB:MELLADRAFT_113618"/>
<evidence type="ECO:0008006" key="4">
    <source>
        <dbReference type="Google" id="ProtNLM"/>
    </source>
</evidence>
<dbReference type="HOGENOM" id="CLU_415736_0_0_1"/>
<accession>F4SAH8</accession>
<reference evidence="3" key="1">
    <citation type="journal article" date="2011" name="Proc. Natl. Acad. Sci. U.S.A.">
        <title>Obligate biotrophy features unraveled by the genomic analysis of rust fungi.</title>
        <authorList>
            <person name="Duplessis S."/>
            <person name="Cuomo C.A."/>
            <person name="Lin Y.-C."/>
            <person name="Aerts A."/>
            <person name="Tisserant E."/>
            <person name="Veneault-Fourrey C."/>
            <person name="Joly D.L."/>
            <person name="Hacquard S."/>
            <person name="Amselem J."/>
            <person name="Cantarel B.L."/>
            <person name="Chiu R."/>
            <person name="Coutinho P.M."/>
            <person name="Feau N."/>
            <person name="Field M."/>
            <person name="Frey P."/>
            <person name="Gelhaye E."/>
            <person name="Goldberg J."/>
            <person name="Grabherr M.G."/>
            <person name="Kodira C.D."/>
            <person name="Kohler A."/>
            <person name="Kuees U."/>
            <person name="Lindquist E.A."/>
            <person name="Lucas S.M."/>
            <person name="Mago R."/>
            <person name="Mauceli E."/>
            <person name="Morin E."/>
            <person name="Murat C."/>
            <person name="Pangilinan J.L."/>
            <person name="Park R."/>
            <person name="Pearson M."/>
            <person name="Quesneville H."/>
            <person name="Rouhier N."/>
            <person name="Sakthikumar S."/>
            <person name="Salamov A.A."/>
            <person name="Schmutz J."/>
            <person name="Selles B."/>
            <person name="Shapiro H."/>
            <person name="Tanguay P."/>
            <person name="Tuskan G.A."/>
            <person name="Henrissat B."/>
            <person name="Van de Peer Y."/>
            <person name="Rouze P."/>
            <person name="Ellis J.G."/>
            <person name="Dodds P.N."/>
            <person name="Schein J.E."/>
            <person name="Zhong S."/>
            <person name="Hamelin R.C."/>
            <person name="Grigoriev I.V."/>
            <person name="Szabo L.J."/>
            <person name="Martin F."/>
        </authorList>
    </citation>
    <scope>NUCLEOTIDE SEQUENCE [LARGE SCALE GENOMIC DNA]</scope>
    <source>
        <strain evidence="3">98AG31 / pathotype 3-4-7</strain>
    </source>
</reference>
<gene>
    <name evidence="2" type="ORF">MELLADRAFT_113618</name>
</gene>
<dbReference type="EMBL" id="GL883178">
    <property type="protein sequence ID" value="EGF98328.1"/>
    <property type="molecule type" value="Genomic_DNA"/>
</dbReference>
<evidence type="ECO:0000313" key="2">
    <source>
        <dbReference type="EMBL" id="EGF98328.1"/>
    </source>
</evidence>
<evidence type="ECO:0000313" key="3">
    <source>
        <dbReference type="Proteomes" id="UP000001072"/>
    </source>
</evidence>
<protein>
    <recommendedName>
        <fullName evidence="4">F-box domain-containing protein</fullName>
    </recommendedName>
</protein>
<feature type="compositionally biased region" description="Low complexity" evidence="1">
    <location>
        <begin position="369"/>
        <end position="383"/>
    </location>
</feature>
<dbReference type="Proteomes" id="UP000001072">
    <property type="component" value="Unassembled WGS sequence"/>
</dbReference>
<keyword evidence="3" id="KW-1185">Reference proteome</keyword>
<dbReference type="InterPro" id="IPR032675">
    <property type="entry name" value="LRR_dom_sf"/>
</dbReference>
<organism evidence="3">
    <name type="scientific">Melampsora larici-populina (strain 98AG31 / pathotype 3-4-7)</name>
    <name type="common">Poplar leaf rust fungus</name>
    <dbReference type="NCBI Taxonomy" id="747676"/>
    <lineage>
        <taxon>Eukaryota</taxon>
        <taxon>Fungi</taxon>
        <taxon>Dikarya</taxon>
        <taxon>Basidiomycota</taxon>
        <taxon>Pucciniomycotina</taxon>
        <taxon>Pucciniomycetes</taxon>
        <taxon>Pucciniales</taxon>
        <taxon>Melampsoraceae</taxon>
        <taxon>Melampsora</taxon>
    </lineage>
</organism>
<dbReference type="OrthoDB" id="3353982at2759"/>
<dbReference type="InParanoid" id="F4SAH8"/>
<feature type="compositionally biased region" description="Basic and acidic residues" evidence="1">
    <location>
        <begin position="359"/>
        <end position="368"/>
    </location>
</feature>
<dbReference type="GeneID" id="18925036"/>
<evidence type="ECO:0000256" key="1">
    <source>
        <dbReference type="SAM" id="MobiDB-lite"/>
    </source>
</evidence>
<name>F4SAH8_MELLP</name>
<proteinExistence type="predicted"/>
<dbReference type="Gene3D" id="3.80.10.10">
    <property type="entry name" value="Ribonuclease Inhibitor"/>
    <property type="match status" value="1"/>
</dbReference>
<sequence>MIMKSSLSHPLFKFPTELWDLILSFIPNSLKSFTTHSLLIIFYQSEQQQSIISNNHLFHSINLTSHSQLKTLINSIQSTNHDFKTLPRTFSLKAWKLKDNHLFINLLNQISKNLRAIELNIGPLFGPDQLEEVFENEKSNLKVLSLRFNQNVSKRSYEPFLKGAYFDSTIDLISKWSAKSSSLRSFSFIQDPAPPPIKKKKMGEIDEGGIAQPIILFRFETLKTFTSSSIGNRIEDLRIRIPNRNLLPSLTQKLNNPSSKRLSRLKTLDLSTTSLNHQSVLTILRNYPSIEHLILDRTHLIVPVRFDADQERVTETLKNIGMSVATVGISRALDANRAWREVVEKIQVQRNLILMQHDRNRDQLRDSSHGNALSSGSSSGLNSRRNHTRVKKPGRSAFASGPMKQARLTSEPFPSVSQLTKTSIEIQETILPTKIVIIPSKPKLKTLSVGTSKVTQEVRNQWKEWFEESYRDGIEKYIKNVYEKIYEFERNLELWNSKKNKEEEENEERTKPLLLKFDDEDQSIDSNETEKSRFSQPILEFLNQFNLRITSIEEILKDLQPIEIRLDTQTLNIPIFCSIPDCKRLGKVVWDTDRREIDLIRIGQQLTKLKIEECVVEDQEVGKVMDVQDHDDDDDDELEKEDGEHLVGCGHFINRRIWDSEYW</sequence>
<dbReference type="RefSeq" id="XP_007418392.1">
    <property type="nucleotide sequence ID" value="XM_007418330.1"/>
</dbReference>
<feature type="compositionally biased region" description="Basic residues" evidence="1">
    <location>
        <begin position="384"/>
        <end position="394"/>
    </location>
</feature>